<accession>A0A9I9CHZ0</accession>
<dbReference type="Gramene" id="MELO3C003858.2.1">
    <property type="protein sequence ID" value="MELO3C003858.2.1"/>
    <property type="gene ID" value="MELO3C003858.2"/>
</dbReference>
<dbReference type="AlphaFoldDB" id="A0A9I9CHZ0"/>
<dbReference type="EnsemblPlants" id="MELO3C003858.2.1">
    <property type="protein sequence ID" value="MELO3C003858.2.1"/>
    <property type="gene ID" value="MELO3C003858.2"/>
</dbReference>
<proteinExistence type="predicted"/>
<name>A0A9I9CHZ0_CUCME</name>
<protein>
    <submittedName>
        <fullName evidence="1">Uncharacterized protein</fullName>
    </submittedName>
</protein>
<reference evidence="1" key="1">
    <citation type="submission" date="2023-03" db="UniProtKB">
        <authorList>
            <consortium name="EnsemblPlants"/>
        </authorList>
    </citation>
    <scope>IDENTIFICATION</scope>
</reference>
<evidence type="ECO:0000313" key="1">
    <source>
        <dbReference type="EnsemblPlants" id="MELO3C003858.2.1"/>
    </source>
</evidence>
<organism evidence="1">
    <name type="scientific">Cucumis melo</name>
    <name type="common">Muskmelon</name>
    <dbReference type="NCBI Taxonomy" id="3656"/>
    <lineage>
        <taxon>Eukaryota</taxon>
        <taxon>Viridiplantae</taxon>
        <taxon>Streptophyta</taxon>
        <taxon>Embryophyta</taxon>
        <taxon>Tracheophyta</taxon>
        <taxon>Spermatophyta</taxon>
        <taxon>Magnoliopsida</taxon>
        <taxon>eudicotyledons</taxon>
        <taxon>Gunneridae</taxon>
        <taxon>Pentapetalae</taxon>
        <taxon>rosids</taxon>
        <taxon>fabids</taxon>
        <taxon>Cucurbitales</taxon>
        <taxon>Cucurbitaceae</taxon>
        <taxon>Benincaseae</taxon>
        <taxon>Cucumis</taxon>
    </lineage>
</organism>
<sequence>MVRDSWRHLQALGILTKPQMMMNSDEWERRGYSNTTNQNHGRYQQLKNRTIDLLDAVEMMREDLAMVCVIIEGVSACKRDSGVKGGRH</sequence>